<dbReference type="AlphaFoldDB" id="A0A401YJE8"/>
<dbReference type="InterPro" id="IPR029058">
    <property type="entry name" value="AB_hydrolase_fold"/>
</dbReference>
<dbReference type="Pfam" id="PF07859">
    <property type="entry name" value="Abhydrolase_3"/>
    <property type="match status" value="1"/>
</dbReference>
<sequence length="135" mass="14454">MPAAQFLAFPNTDLTLSRPSTRDKATGWGLTTDAVAWGVENLVPDPAWRADPVVSPLFAADPAGLPLAVVVTAEHDPLRDEGDEYAERLRGAGVRVRHRCELGMIHGFLTMELVSPAADAAGDRFFADVADFLPG</sequence>
<dbReference type="EMBL" id="BIFH01000016">
    <property type="protein sequence ID" value="GCD94711.1"/>
    <property type="molecule type" value="Genomic_DNA"/>
</dbReference>
<accession>A0A401YJE8</accession>
<feature type="domain" description="Alpha/beta hydrolase fold-3" evidence="2">
    <location>
        <begin position="2"/>
        <end position="109"/>
    </location>
</feature>
<evidence type="ECO:0000313" key="4">
    <source>
        <dbReference type="Proteomes" id="UP000286931"/>
    </source>
</evidence>
<evidence type="ECO:0000256" key="1">
    <source>
        <dbReference type="ARBA" id="ARBA00022801"/>
    </source>
</evidence>
<dbReference type="Gene3D" id="3.40.50.1820">
    <property type="entry name" value="alpha/beta hydrolase"/>
    <property type="match status" value="1"/>
</dbReference>
<dbReference type="InterPro" id="IPR013094">
    <property type="entry name" value="AB_hydrolase_3"/>
</dbReference>
<dbReference type="PANTHER" id="PTHR48081">
    <property type="entry name" value="AB HYDROLASE SUPERFAMILY PROTEIN C4A8.06C"/>
    <property type="match status" value="1"/>
</dbReference>
<dbReference type="SUPFAM" id="SSF53474">
    <property type="entry name" value="alpha/beta-Hydrolases"/>
    <property type="match status" value="1"/>
</dbReference>
<keyword evidence="4" id="KW-1185">Reference proteome</keyword>
<dbReference type="Proteomes" id="UP000286931">
    <property type="component" value="Unassembled WGS sequence"/>
</dbReference>
<dbReference type="GO" id="GO:0016787">
    <property type="term" value="F:hydrolase activity"/>
    <property type="evidence" value="ECO:0007669"/>
    <property type="project" value="UniProtKB-KW"/>
</dbReference>
<protein>
    <submittedName>
        <fullName evidence="3">Putative lipase/esterase LipN</fullName>
    </submittedName>
</protein>
<organism evidence="3 4">
    <name type="scientific">Embleya hyalina</name>
    <dbReference type="NCBI Taxonomy" id="516124"/>
    <lineage>
        <taxon>Bacteria</taxon>
        <taxon>Bacillati</taxon>
        <taxon>Actinomycetota</taxon>
        <taxon>Actinomycetes</taxon>
        <taxon>Kitasatosporales</taxon>
        <taxon>Streptomycetaceae</taxon>
        <taxon>Embleya</taxon>
    </lineage>
</organism>
<proteinExistence type="predicted"/>
<comment type="caution">
    <text evidence="3">The sequence shown here is derived from an EMBL/GenBank/DDBJ whole genome shotgun (WGS) entry which is preliminary data.</text>
</comment>
<keyword evidence="1" id="KW-0378">Hydrolase</keyword>
<evidence type="ECO:0000259" key="2">
    <source>
        <dbReference type="Pfam" id="PF07859"/>
    </source>
</evidence>
<name>A0A401YJE8_9ACTN</name>
<dbReference type="InterPro" id="IPR050300">
    <property type="entry name" value="GDXG_lipolytic_enzyme"/>
</dbReference>
<dbReference type="PANTHER" id="PTHR48081:SF8">
    <property type="entry name" value="ALPHA_BETA HYDROLASE FOLD-3 DOMAIN-CONTAINING PROTEIN-RELATED"/>
    <property type="match status" value="1"/>
</dbReference>
<gene>
    <name evidence="3" type="ORF">EHYA_02380</name>
</gene>
<evidence type="ECO:0000313" key="3">
    <source>
        <dbReference type="EMBL" id="GCD94711.1"/>
    </source>
</evidence>
<reference evidence="3 4" key="1">
    <citation type="submission" date="2018-12" db="EMBL/GenBank/DDBJ databases">
        <title>Draft genome sequence of Embleya hyalina NBRC 13850T.</title>
        <authorList>
            <person name="Komaki H."/>
            <person name="Hosoyama A."/>
            <person name="Kimura A."/>
            <person name="Ichikawa N."/>
            <person name="Tamura T."/>
        </authorList>
    </citation>
    <scope>NUCLEOTIDE SEQUENCE [LARGE SCALE GENOMIC DNA]</scope>
    <source>
        <strain evidence="3 4">NBRC 13850</strain>
    </source>
</reference>